<sequence>MTEDDSTPALLPADASLGRPRCRRSDARVCPFSPPVMALRSHNGHARHPAILDHYWLSHHRARSFSTLQYHAWHGSLICTVLFSPVVQNSALSLSLQLHMLLNGFTLIIYV</sequence>
<evidence type="ECO:0000256" key="1">
    <source>
        <dbReference type="SAM" id="MobiDB-lite"/>
    </source>
</evidence>
<accession>A0A8K0VXU7</accession>
<dbReference type="Proteomes" id="UP000813461">
    <property type="component" value="Unassembled WGS sequence"/>
</dbReference>
<feature type="region of interest" description="Disordered" evidence="1">
    <location>
        <begin position="1"/>
        <end position="21"/>
    </location>
</feature>
<keyword evidence="3" id="KW-1185">Reference proteome</keyword>
<proteinExistence type="predicted"/>
<dbReference type="EMBL" id="JAGMVJ010000011">
    <property type="protein sequence ID" value="KAH7086485.1"/>
    <property type="molecule type" value="Genomic_DNA"/>
</dbReference>
<dbReference type="AlphaFoldDB" id="A0A8K0VXU7"/>
<name>A0A8K0VXU7_9PLEO</name>
<organism evidence="2 3">
    <name type="scientific">Paraphoma chrysanthemicola</name>
    <dbReference type="NCBI Taxonomy" id="798071"/>
    <lineage>
        <taxon>Eukaryota</taxon>
        <taxon>Fungi</taxon>
        <taxon>Dikarya</taxon>
        <taxon>Ascomycota</taxon>
        <taxon>Pezizomycotina</taxon>
        <taxon>Dothideomycetes</taxon>
        <taxon>Pleosporomycetidae</taxon>
        <taxon>Pleosporales</taxon>
        <taxon>Pleosporineae</taxon>
        <taxon>Phaeosphaeriaceae</taxon>
        <taxon>Paraphoma</taxon>
    </lineage>
</organism>
<comment type="caution">
    <text evidence="2">The sequence shown here is derived from an EMBL/GenBank/DDBJ whole genome shotgun (WGS) entry which is preliminary data.</text>
</comment>
<gene>
    <name evidence="2" type="ORF">FB567DRAFT_549973</name>
</gene>
<evidence type="ECO:0000313" key="2">
    <source>
        <dbReference type="EMBL" id="KAH7086485.1"/>
    </source>
</evidence>
<evidence type="ECO:0000313" key="3">
    <source>
        <dbReference type="Proteomes" id="UP000813461"/>
    </source>
</evidence>
<reference evidence="2" key="1">
    <citation type="journal article" date="2021" name="Nat. Commun.">
        <title>Genetic determinants of endophytism in the Arabidopsis root mycobiome.</title>
        <authorList>
            <person name="Mesny F."/>
            <person name="Miyauchi S."/>
            <person name="Thiergart T."/>
            <person name="Pickel B."/>
            <person name="Atanasova L."/>
            <person name="Karlsson M."/>
            <person name="Huettel B."/>
            <person name="Barry K.W."/>
            <person name="Haridas S."/>
            <person name="Chen C."/>
            <person name="Bauer D."/>
            <person name="Andreopoulos W."/>
            <person name="Pangilinan J."/>
            <person name="LaButti K."/>
            <person name="Riley R."/>
            <person name="Lipzen A."/>
            <person name="Clum A."/>
            <person name="Drula E."/>
            <person name="Henrissat B."/>
            <person name="Kohler A."/>
            <person name="Grigoriev I.V."/>
            <person name="Martin F.M."/>
            <person name="Hacquard S."/>
        </authorList>
    </citation>
    <scope>NUCLEOTIDE SEQUENCE</scope>
    <source>
        <strain evidence="2">MPI-SDFR-AT-0120</strain>
    </source>
</reference>
<protein>
    <submittedName>
        <fullName evidence="2">Uncharacterized protein</fullName>
    </submittedName>
</protein>